<dbReference type="EMBL" id="MRYD01000182">
    <property type="protein sequence ID" value="OSZ57546.1"/>
    <property type="molecule type" value="Genomic_DNA"/>
</dbReference>
<gene>
    <name evidence="3" type="ORF">OQI_26635</name>
</gene>
<feature type="region of interest" description="Disordered" evidence="1">
    <location>
        <begin position="139"/>
        <end position="204"/>
    </location>
</feature>
<keyword evidence="4" id="KW-1185">Reference proteome</keyword>
<feature type="compositionally biased region" description="Gly residues" evidence="1">
    <location>
        <begin position="181"/>
        <end position="191"/>
    </location>
</feature>
<comment type="caution">
    <text evidence="3">The sequence shown here is derived from an EMBL/GenBank/DDBJ whole genome shotgun (WGS) entry which is preliminary data.</text>
</comment>
<keyword evidence="2" id="KW-0732">Signal</keyword>
<evidence type="ECO:0008006" key="5">
    <source>
        <dbReference type="Google" id="ProtNLM"/>
    </source>
</evidence>
<dbReference type="Proteomes" id="UP000194266">
    <property type="component" value="Unassembled WGS sequence"/>
</dbReference>
<feature type="signal peptide" evidence="2">
    <location>
        <begin position="1"/>
        <end position="27"/>
    </location>
</feature>
<organism evidence="3 4">
    <name type="scientific">Streptomyces pharetrae CZA14</name>
    <dbReference type="NCBI Taxonomy" id="1144883"/>
    <lineage>
        <taxon>Bacteria</taxon>
        <taxon>Bacillati</taxon>
        <taxon>Actinomycetota</taxon>
        <taxon>Actinomycetes</taxon>
        <taxon>Kitasatosporales</taxon>
        <taxon>Streptomycetaceae</taxon>
        <taxon>Streptomyces</taxon>
    </lineage>
</organism>
<reference evidence="3 4" key="1">
    <citation type="submission" date="2016-12" db="EMBL/GenBank/DDBJ databases">
        <title>Genome Mining:The Detection of Biosynthetic Gene Clusters to Aid in the Expression of Curamycin A produced by Streptomyces sp. strain CZA14.</title>
        <authorList>
            <person name="Durrell K.A."/>
            <person name="Kirby B.M."/>
            <person name="Khan W."/>
            <person name="Mthethwa T."/>
            <person name="Le Roes-Hill M."/>
        </authorList>
    </citation>
    <scope>NUCLEOTIDE SEQUENCE [LARGE SCALE GENOMIC DNA]</scope>
    <source>
        <strain evidence="3 4">CZA14</strain>
    </source>
</reference>
<feature type="compositionally biased region" description="Gly residues" evidence="1">
    <location>
        <begin position="141"/>
        <end position="151"/>
    </location>
</feature>
<feature type="chain" id="PRO_5045382893" description="Secreted protein" evidence="2">
    <location>
        <begin position="28"/>
        <end position="257"/>
    </location>
</feature>
<evidence type="ECO:0000256" key="2">
    <source>
        <dbReference type="SAM" id="SignalP"/>
    </source>
</evidence>
<accession>A0ABX3YDC2</accession>
<feature type="compositionally biased region" description="Gly residues" evidence="1">
    <location>
        <begin position="161"/>
        <end position="171"/>
    </location>
</feature>
<evidence type="ECO:0000313" key="3">
    <source>
        <dbReference type="EMBL" id="OSZ57546.1"/>
    </source>
</evidence>
<proteinExistence type="predicted"/>
<sequence>MRRALRAVSVVVLAGVLAGGAASAALAEPAAEVGPAQAEPGGSVTVSVTCDPVGGSPPATLEAASQAFEDGLAELSLVGGQDGKTSGPAYRGTATIVLPEDSGAGAAHAGGEGSAWTVDGTCPAAHGEEGKPWSATFTVAQGGGQGQGVQGGHSASASPAQGGGQGQGIQGGHSASASPAQGGGQGQGLQGGHSASPCPDPKDTGCGTAVVQRGVRAGEGGAFGVSVPALVLGGLLIAGALGAAAHRLYGRLFGADG</sequence>
<evidence type="ECO:0000256" key="1">
    <source>
        <dbReference type="SAM" id="MobiDB-lite"/>
    </source>
</evidence>
<name>A0ABX3YDC2_9ACTN</name>
<evidence type="ECO:0000313" key="4">
    <source>
        <dbReference type="Proteomes" id="UP000194266"/>
    </source>
</evidence>
<protein>
    <recommendedName>
        <fullName evidence="5">Secreted protein</fullName>
    </recommendedName>
</protein>